<dbReference type="AlphaFoldDB" id="L0EVB7"/>
<dbReference type="Proteomes" id="UP000010799">
    <property type="component" value="Chromosome"/>
</dbReference>
<organism evidence="2 3">
    <name type="scientific">Liberibacter crescens (strain BT-1)</name>
    <dbReference type="NCBI Taxonomy" id="1215343"/>
    <lineage>
        <taxon>Bacteria</taxon>
        <taxon>Pseudomonadati</taxon>
        <taxon>Pseudomonadota</taxon>
        <taxon>Alphaproteobacteria</taxon>
        <taxon>Hyphomicrobiales</taxon>
        <taxon>Rhizobiaceae</taxon>
        <taxon>Liberibacter</taxon>
    </lineage>
</organism>
<dbReference type="KEGG" id="lcc:B488_08080"/>
<reference evidence="2 3" key="1">
    <citation type="journal article" date="2012" name="Stand. Genomic Sci.">
        <title>Complete genome sequence of Liberibacter crescens BT-1.</title>
        <authorList>
            <person name="Leonard M.T."/>
            <person name="Fagen J.R."/>
            <person name="Davis-Richardson A.G."/>
            <person name="Davis M.J."/>
            <person name="Triplett E.W."/>
        </authorList>
    </citation>
    <scope>NUCLEOTIDE SEQUENCE [LARGE SCALE GENOMIC DNA]</scope>
    <source>
        <strain evidence="2 3">BT-1</strain>
    </source>
</reference>
<proteinExistence type="predicted"/>
<accession>L0EVB7</accession>
<dbReference type="HOGENOM" id="CLU_1989926_0_0_5"/>
<keyword evidence="1" id="KW-0472">Membrane</keyword>
<gene>
    <name evidence="2" type="ordered locus">B488_08080</name>
</gene>
<dbReference type="PATRIC" id="fig|1215343.11.peg.831"/>
<dbReference type="RefSeq" id="WP_015273227.1">
    <property type="nucleotide sequence ID" value="NC_019907.1"/>
</dbReference>
<evidence type="ECO:0000313" key="3">
    <source>
        <dbReference type="Proteomes" id="UP000010799"/>
    </source>
</evidence>
<sequence>MDIINNNNDREEPLIEEPLIEDTVIEEPLIQETSNSSPHNLEKITAPLITKEDMAHYSDKIVREMQAINHHLNDKLARIEIKVLSIERQVQKIPNIFQVFIIMIALVFIIMSVSFWLIEMSILKS</sequence>
<protein>
    <recommendedName>
        <fullName evidence="4">Transmembrane protein</fullName>
    </recommendedName>
</protein>
<dbReference type="EMBL" id="CP003789">
    <property type="protein sequence ID" value="AGA64800.1"/>
    <property type="molecule type" value="Genomic_DNA"/>
</dbReference>
<keyword evidence="1" id="KW-0812">Transmembrane</keyword>
<feature type="transmembrane region" description="Helical" evidence="1">
    <location>
        <begin position="96"/>
        <end position="118"/>
    </location>
</feature>
<evidence type="ECO:0000256" key="1">
    <source>
        <dbReference type="SAM" id="Phobius"/>
    </source>
</evidence>
<keyword evidence="3" id="KW-1185">Reference proteome</keyword>
<name>L0EVB7_LIBCB</name>
<keyword evidence="1" id="KW-1133">Transmembrane helix</keyword>
<evidence type="ECO:0000313" key="2">
    <source>
        <dbReference type="EMBL" id="AGA64800.1"/>
    </source>
</evidence>
<evidence type="ECO:0008006" key="4">
    <source>
        <dbReference type="Google" id="ProtNLM"/>
    </source>
</evidence>